<gene>
    <name evidence="2" type="ORF">LKMONMHP_0228</name>
</gene>
<dbReference type="InterPro" id="IPR049245">
    <property type="entry name" value="DUF6880"/>
</dbReference>
<protein>
    <submittedName>
        <fullName evidence="2">Uncharacterized protein</fullName>
    </submittedName>
</protein>
<evidence type="ECO:0000256" key="1">
    <source>
        <dbReference type="SAM" id="MobiDB-lite"/>
    </source>
</evidence>
<comment type="caution">
    <text evidence="2">The sequence shown here is derived from an EMBL/GenBank/DDBJ whole genome shotgun (WGS) entry which is preliminary data.</text>
</comment>
<reference evidence="2" key="2">
    <citation type="submission" date="2021-08" db="EMBL/GenBank/DDBJ databases">
        <authorList>
            <person name="Tani A."/>
            <person name="Ola A."/>
            <person name="Ogura Y."/>
            <person name="Katsura K."/>
            <person name="Hayashi T."/>
        </authorList>
    </citation>
    <scope>NUCLEOTIDE SEQUENCE</scope>
    <source>
        <strain evidence="2">NBRC 15689</strain>
    </source>
</reference>
<feature type="region of interest" description="Disordered" evidence="1">
    <location>
        <begin position="1"/>
        <end position="28"/>
    </location>
</feature>
<keyword evidence="3" id="KW-1185">Reference proteome</keyword>
<accession>A0ABQ4T337</accession>
<proteinExistence type="predicted"/>
<evidence type="ECO:0000313" key="3">
    <source>
        <dbReference type="Proteomes" id="UP001055156"/>
    </source>
</evidence>
<dbReference type="Pfam" id="PF21810">
    <property type="entry name" value="DUF6880"/>
    <property type="match status" value="1"/>
</dbReference>
<sequence length="503" mass="54266">MARRTAPKVSGSDAKPARKRASRSTTPSEETLAALDAATLIRLVLEETGINAAFRKRVSAALAGLQGADAVASLVDRRLAALEKARGFIDWQKRKAFAADLAAMLATIRVDLRRLDPGMALDRLVRFLAGAGGVLERVEDSSGQVYGLYETAAETACEIAAGLTPEAALATARALVPRLAGDGLGLLAGVVAALIPPLSGEALEAFDADLAAATPPLPARTRKGGAGVLDWETRLDRMRLIELRQAVADARGDVEAFIALETERSPERPNGAAIAERLIAAGRPQEALDWLRRPSRPGLVVLTRADMIAGTAGPRPDDRHSRIVEIAALEALGRPEEAQALRWGQFERGLDPQALRDYLARLPDFEDDEALARAFAHAAARTDPHGALYFFLRWPDLGRAARLVIDRRTEWEGRNWELLAPAAEALEPDHPLAASLLYRALIDDILERGRAPAYGHGARHLARLEALEAELAPGSLVPDHAAYREGLRRTHGRKSGFWSQVEG</sequence>
<dbReference type="Proteomes" id="UP001055156">
    <property type="component" value="Unassembled WGS sequence"/>
</dbReference>
<dbReference type="RefSeq" id="WP_238309344.1">
    <property type="nucleotide sequence ID" value="NZ_BPQV01000001.1"/>
</dbReference>
<evidence type="ECO:0000313" key="2">
    <source>
        <dbReference type="EMBL" id="GJE25391.1"/>
    </source>
</evidence>
<name>A0ABQ4T337_METOR</name>
<organism evidence="2 3">
    <name type="scientific">Methylobacterium organophilum</name>
    <dbReference type="NCBI Taxonomy" id="410"/>
    <lineage>
        <taxon>Bacteria</taxon>
        <taxon>Pseudomonadati</taxon>
        <taxon>Pseudomonadota</taxon>
        <taxon>Alphaproteobacteria</taxon>
        <taxon>Hyphomicrobiales</taxon>
        <taxon>Methylobacteriaceae</taxon>
        <taxon>Methylobacterium</taxon>
    </lineage>
</organism>
<reference evidence="2" key="1">
    <citation type="journal article" date="2021" name="Front. Microbiol.">
        <title>Comprehensive Comparative Genomics and Phenotyping of Methylobacterium Species.</title>
        <authorList>
            <person name="Alessa O."/>
            <person name="Ogura Y."/>
            <person name="Fujitani Y."/>
            <person name="Takami H."/>
            <person name="Hayashi T."/>
            <person name="Sahin N."/>
            <person name="Tani A."/>
        </authorList>
    </citation>
    <scope>NUCLEOTIDE SEQUENCE</scope>
    <source>
        <strain evidence="2">NBRC 15689</strain>
    </source>
</reference>
<dbReference type="EMBL" id="BPQV01000001">
    <property type="protein sequence ID" value="GJE25391.1"/>
    <property type="molecule type" value="Genomic_DNA"/>
</dbReference>